<proteinExistence type="predicted"/>
<organism evidence="1 2">
    <name type="scientific">Inconstantimicrobium mannanitabidum</name>
    <dbReference type="NCBI Taxonomy" id="1604901"/>
    <lineage>
        <taxon>Bacteria</taxon>
        <taxon>Bacillati</taxon>
        <taxon>Bacillota</taxon>
        <taxon>Clostridia</taxon>
        <taxon>Eubacteriales</taxon>
        <taxon>Clostridiaceae</taxon>
        <taxon>Inconstantimicrobium</taxon>
    </lineage>
</organism>
<evidence type="ECO:0000313" key="1">
    <source>
        <dbReference type="EMBL" id="GKX67113.1"/>
    </source>
</evidence>
<dbReference type="EMBL" id="BROD01000001">
    <property type="protein sequence ID" value="GKX67113.1"/>
    <property type="molecule type" value="Genomic_DNA"/>
</dbReference>
<keyword evidence="2" id="KW-1185">Reference proteome</keyword>
<dbReference type="Proteomes" id="UP001058074">
    <property type="component" value="Unassembled WGS sequence"/>
</dbReference>
<accession>A0ACB5RCX8</accession>
<name>A0ACB5RCX8_9CLOT</name>
<sequence>MKKTNAPKDIFVNRNLDHYMVQYQGDIEAEISKVPGYYVTIINDKYAIVSVPKNVEINIDRPYIKSIVYVMPADMLTLQEISPVQATQVDFLQQQLPLNLTGEGVDVAIVDSGIDYLSDEFMNENGETRIQCIWDQSILAEPQEDEIYVSFGAIYRKPSIDQAIKAGTQGKSPYDIVPTRDTIGHGTNMAGIIGAAGKNPMLKGMVPKCDFVAVKLIEDYSYEAQFNIKIPIFNVTSIFAALEFLFEYALTSKKPMVIYLPLGSSLGNHKGNGILEEFIEQIAGTSGILVVSGAGNERDTGGHTSGIITEPNAVTAMELQASPEQKYLWIDVWIDLPNIMTIDIVSPSGESSGVFPIVINEVKTHTFIFEQTSLKINYYFPEENTGDELIRIRFYNLQPGIWILRLHANYILNGVYNAWLPQRGITVGNTKFSASDPYGTLTNPGNSVYVITAAAYNQNNNNVLDYSGMSFRERFIGRVDVAAGGVNALTVAPNNTTAVVNGTSVSAAVVAGACVMLFQWGMVQGNNRNMYSQTVKAYLCRATVKRIGDIYPNARWGYGILNVLQMFESMI</sequence>
<comment type="caution">
    <text evidence="1">The sequence shown here is derived from an EMBL/GenBank/DDBJ whole genome shotgun (WGS) entry which is preliminary data.</text>
</comment>
<protein>
    <submittedName>
        <fullName evidence="1">Uncharacterized protein</fullName>
    </submittedName>
</protein>
<reference evidence="1" key="1">
    <citation type="journal article" date="2025" name="Int. J. Syst. Evol. Microbiol.">
        <title>Inconstantimicrobium mannanitabidum sp. nov., a novel member of the family Clostridiaceae isolated from anoxic soil under the treatment of reductive soil disinfestation.</title>
        <authorList>
            <person name="Ueki A."/>
            <person name="Tonouchi A."/>
            <person name="Honma S."/>
            <person name="Kaku N."/>
            <person name="Ueki K."/>
        </authorList>
    </citation>
    <scope>NUCLEOTIDE SEQUENCE</scope>
    <source>
        <strain evidence="1">TW13</strain>
    </source>
</reference>
<evidence type="ECO:0000313" key="2">
    <source>
        <dbReference type="Proteomes" id="UP001058074"/>
    </source>
</evidence>
<gene>
    <name evidence="1" type="ORF">rsdtw13_23710</name>
</gene>